<dbReference type="SFLD" id="SFLDS00029">
    <property type="entry name" value="Radical_SAM"/>
    <property type="match status" value="1"/>
</dbReference>
<evidence type="ECO:0000313" key="11">
    <source>
        <dbReference type="Proteomes" id="UP000196710"/>
    </source>
</evidence>
<keyword evidence="11" id="KW-1185">Reference proteome</keyword>
<evidence type="ECO:0000313" key="9">
    <source>
        <dbReference type="EMBL" id="ASB40440.1"/>
    </source>
</evidence>
<dbReference type="PROSITE" id="PS01305">
    <property type="entry name" value="MOAA_NIFB_PQQE"/>
    <property type="match status" value="1"/>
</dbReference>
<comment type="similarity">
    <text evidence="7">Belongs to the radical SAM superfamily. Anaerobic sulfatase-maturating enzyme family.</text>
</comment>
<evidence type="ECO:0000256" key="3">
    <source>
        <dbReference type="ARBA" id="ARBA00022691"/>
    </source>
</evidence>
<keyword evidence="3" id="KW-0949">S-adenosyl-L-methionine</keyword>
<evidence type="ECO:0000256" key="6">
    <source>
        <dbReference type="ARBA" id="ARBA00023014"/>
    </source>
</evidence>
<evidence type="ECO:0000256" key="1">
    <source>
        <dbReference type="ARBA" id="ARBA00001966"/>
    </source>
</evidence>
<sequence length="483" mass="54782">MNQKPFVLPLETPMGKYFYEVNRNEIVAVNDDLFECIKKALSSEDGNLLDVPENVMAQYKELRECGYLSSNHVQEVIHPATESLPELLDRGLEKITLQVTQGCNLRCKYCIYSENSNHEQRSHSSNTMSLETAKKAILFYREHSRDKDRAIIGFYGGEPLLAFPLIIESVKYAEEIFAGVDISFNITTNATLLTDEIIDFLLDHHFKLTFSLDGPKEVQDKNRIFANGSGSYDMVMRNINRIYEKDPEALKGALVSMVIDQEQGYRDILPLFDEPALKNLDLVFTMVEEDSTIKMPSPQYSEEFNYEMFVAFVDRIRGSAEVSEDKYNKLMVETIKAVDKELDSFARIVLTPSTAPSGPCIPGKLKLFIDCFGNFYPCEKVDENEGAVIGTVDTGFDIEKVSKVLNVGSIGADDCKSCWAFSLCNICVKRSSENKSLSLERRRKSCQETRSSAYGSIMDKIVLFEDKRHMRKMNRLSRGGVRL</sequence>
<keyword evidence="5" id="KW-0408">Iron</keyword>
<dbReference type="Proteomes" id="UP000196710">
    <property type="component" value="Chromosome"/>
</dbReference>
<dbReference type="SFLD" id="SFLDG01386">
    <property type="entry name" value="main_SPASM_domain-containing"/>
    <property type="match status" value="1"/>
</dbReference>
<dbReference type="GO" id="GO:0016491">
    <property type="term" value="F:oxidoreductase activity"/>
    <property type="evidence" value="ECO:0007669"/>
    <property type="project" value="InterPro"/>
</dbReference>
<feature type="domain" description="Radical SAM core" evidence="8">
    <location>
        <begin position="87"/>
        <end position="319"/>
    </location>
</feature>
<dbReference type="InterPro" id="IPR058240">
    <property type="entry name" value="rSAM_sf"/>
</dbReference>
<dbReference type="AlphaFoldDB" id="A0A1Z2XPS4"/>
<dbReference type="GO" id="GO:0046872">
    <property type="term" value="F:metal ion binding"/>
    <property type="evidence" value="ECO:0007669"/>
    <property type="project" value="UniProtKB-KW"/>
</dbReference>
<gene>
    <name evidence="9" type="ORF">ADH66_07050</name>
    <name evidence="10" type="ORF">I5Q82_17140</name>
</gene>
<evidence type="ECO:0000256" key="2">
    <source>
        <dbReference type="ARBA" id="ARBA00022485"/>
    </source>
</evidence>
<evidence type="ECO:0000259" key="8">
    <source>
        <dbReference type="PROSITE" id="PS51918"/>
    </source>
</evidence>
<keyword evidence="2" id="KW-0004">4Fe-4S</keyword>
<proteinExistence type="inferred from homology"/>
<dbReference type="PANTHER" id="PTHR43273:SF3">
    <property type="entry name" value="ANAEROBIC SULFATASE-MATURATING ENZYME HOMOLOG ASLB-RELATED"/>
    <property type="match status" value="1"/>
</dbReference>
<reference evidence="11" key="2">
    <citation type="submission" date="2017-05" db="EMBL/GenBank/DDBJ databases">
        <title>Improved OligoMM genomes.</title>
        <authorList>
            <person name="Garzetti D."/>
        </authorList>
    </citation>
    <scope>NUCLEOTIDE SEQUENCE [LARGE SCALE GENOMIC DNA]</scope>
    <source>
        <strain evidence="11">KB18</strain>
    </source>
</reference>
<dbReference type="RefSeq" id="WP_066534016.1">
    <property type="nucleotide sequence ID" value="NZ_CP021422.1"/>
</dbReference>
<evidence type="ECO:0000256" key="7">
    <source>
        <dbReference type="ARBA" id="ARBA00023601"/>
    </source>
</evidence>
<evidence type="ECO:0000313" key="10">
    <source>
        <dbReference type="EMBL" id="QQR29731.1"/>
    </source>
</evidence>
<dbReference type="SUPFAM" id="SSF102114">
    <property type="entry name" value="Radical SAM enzymes"/>
    <property type="match status" value="1"/>
</dbReference>
<evidence type="ECO:0000256" key="4">
    <source>
        <dbReference type="ARBA" id="ARBA00022723"/>
    </source>
</evidence>
<dbReference type="GO" id="GO:0051539">
    <property type="term" value="F:4 iron, 4 sulfur cluster binding"/>
    <property type="evidence" value="ECO:0007669"/>
    <property type="project" value="UniProtKB-KW"/>
</dbReference>
<dbReference type="PROSITE" id="PS51918">
    <property type="entry name" value="RADICAL_SAM"/>
    <property type="match status" value="1"/>
</dbReference>
<dbReference type="InterPro" id="IPR007197">
    <property type="entry name" value="rSAM"/>
</dbReference>
<organism evidence="10 12">
    <name type="scientific">Acutalibacter muris</name>
    <dbReference type="NCBI Taxonomy" id="1796620"/>
    <lineage>
        <taxon>Bacteria</taxon>
        <taxon>Bacillati</taxon>
        <taxon>Bacillota</taxon>
        <taxon>Clostridia</taxon>
        <taxon>Eubacteriales</taxon>
        <taxon>Acutalibacteraceae</taxon>
        <taxon>Acutalibacter</taxon>
    </lineage>
</organism>
<dbReference type="InterPro" id="IPR000385">
    <property type="entry name" value="MoaA_NifB_PqqE_Fe-S-bd_CS"/>
</dbReference>
<dbReference type="SFLD" id="SFLDG01384">
    <property type="entry name" value="thioether_bond_formation_requi"/>
    <property type="match status" value="1"/>
</dbReference>
<dbReference type="EMBL" id="CP065321">
    <property type="protein sequence ID" value="QQR29731.1"/>
    <property type="molecule type" value="Genomic_DNA"/>
</dbReference>
<dbReference type="SFLD" id="SFLDG01067">
    <property type="entry name" value="SPASM/twitch_domain_containing"/>
    <property type="match status" value="1"/>
</dbReference>
<evidence type="ECO:0000256" key="5">
    <source>
        <dbReference type="ARBA" id="ARBA00023004"/>
    </source>
</evidence>
<dbReference type="Proteomes" id="UP000596035">
    <property type="component" value="Chromosome"/>
</dbReference>
<evidence type="ECO:0000313" key="12">
    <source>
        <dbReference type="Proteomes" id="UP000596035"/>
    </source>
</evidence>
<protein>
    <submittedName>
        <fullName evidence="10">Radical SAM protein</fullName>
    </submittedName>
    <submittedName>
        <fullName evidence="9">Radical SAM/SPASM domain-containing protein</fullName>
    </submittedName>
</protein>
<dbReference type="CDD" id="cd01335">
    <property type="entry name" value="Radical_SAM"/>
    <property type="match status" value="1"/>
</dbReference>
<reference evidence="9" key="1">
    <citation type="journal article" date="2017" name="Genome Announc.">
        <title>High-Quality Whole-Genome Sequences of the Oligo-Mouse-Microbiota Bacterial Community.</title>
        <authorList>
            <person name="Garzetti D."/>
            <person name="Brugiroux S."/>
            <person name="Bunk B."/>
            <person name="Pukall R."/>
            <person name="McCoy K.D."/>
            <person name="Macpherson A.J."/>
            <person name="Stecher B."/>
        </authorList>
    </citation>
    <scope>NUCLEOTIDE SEQUENCE</scope>
    <source>
        <strain evidence="9">KB18</strain>
    </source>
</reference>
<comment type="cofactor">
    <cofactor evidence="1">
        <name>[4Fe-4S] cluster</name>
        <dbReference type="ChEBI" id="CHEBI:49883"/>
    </cofactor>
</comment>
<dbReference type="EMBL" id="CP021422">
    <property type="protein sequence ID" value="ASB40440.1"/>
    <property type="molecule type" value="Genomic_DNA"/>
</dbReference>
<accession>A0A1Z2XPS4</accession>
<keyword evidence="6" id="KW-0411">Iron-sulfur</keyword>
<dbReference type="Pfam" id="PF04055">
    <property type="entry name" value="Radical_SAM"/>
    <property type="match status" value="1"/>
</dbReference>
<dbReference type="PANTHER" id="PTHR43273">
    <property type="entry name" value="ANAEROBIC SULFATASE-MATURATING ENZYME HOMOLOG ASLB-RELATED"/>
    <property type="match status" value="1"/>
</dbReference>
<dbReference type="KEGG" id="amur:ADH66_07050"/>
<dbReference type="InterPro" id="IPR013785">
    <property type="entry name" value="Aldolase_TIM"/>
</dbReference>
<dbReference type="Gene3D" id="3.20.20.70">
    <property type="entry name" value="Aldolase class I"/>
    <property type="match status" value="1"/>
</dbReference>
<reference evidence="10 12" key="3">
    <citation type="submission" date="2020-11" db="EMBL/GenBank/DDBJ databases">
        <title>Closed and high quality bacterial genomes of the OMM12 community.</title>
        <authorList>
            <person name="Marbouty M."/>
            <person name="Lamy-Besnier Q."/>
            <person name="Debarbieux L."/>
            <person name="Koszul R."/>
        </authorList>
    </citation>
    <scope>NUCLEOTIDE SEQUENCE [LARGE SCALE GENOMIC DNA]</scope>
    <source>
        <strain evidence="10 12">KB18</strain>
    </source>
</reference>
<dbReference type="InterPro" id="IPR023867">
    <property type="entry name" value="Sulphatase_maturase_rSAM"/>
</dbReference>
<name>A0A1Z2XPS4_9FIRM</name>
<keyword evidence="4" id="KW-0479">Metal-binding</keyword>